<feature type="transmembrane region" description="Helical" evidence="2">
    <location>
        <begin position="504"/>
        <end position="524"/>
    </location>
</feature>
<evidence type="ECO:0000256" key="2">
    <source>
        <dbReference type="SAM" id="Phobius"/>
    </source>
</evidence>
<feature type="transmembrane region" description="Helical" evidence="2">
    <location>
        <begin position="137"/>
        <end position="153"/>
    </location>
</feature>
<feature type="transmembrane region" description="Helical" evidence="2">
    <location>
        <begin position="34"/>
        <end position="67"/>
    </location>
</feature>
<evidence type="ECO:0000313" key="3">
    <source>
        <dbReference type="EMBL" id="MFC1433700.1"/>
    </source>
</evidence>
<dbReference type="Proteomes" id="UP001592530">
    <property type="component" value="Unassembled WGS sequence"/>
</dbReference>
<keyword evidence="2" id="KW-1133">Transmembrane helix</keyword>
<dbReference type="RefSeq" id="WP_380555869.1">
    <property type="nucleotide sequence ID" value="NZ_JBHEZY010000010.1"/>
</dbReference>
<feature type="transmembrane region" description="Helical" evidence="2">
    <location>
        <begin position="366"/>
        <end position="386"/>
    </location>
</feature>
<evidence type="ECO:0000313" key="4">
    <source>
        <dbReference type="Proteomes" id="UP001592530"/>
    </source>
</evidence>
<feature type="transmembrane region" description="Helical" evidence="2">
    <location>
        <begin position="79"/>
        <end position="101"/>
    </location>
</feature>
<feature type="transmembrane region" description="Helical" evidence="2">
    <location>
        <begin position="238"/>
        <end position="260"/>
    </location>
</feature>
<feature type="region of interest" description="Disordered" evidence="1">
    <location>
        <begin position="1"/>
        <end position="24"/>
    </location>
</feature>
<protein>
    <submittedName>
        <fullName evidence="3">Uncharacterized protein</fullName>
    </submittedName>
</protein>
<comment type="caution">
    <text evidence="3">The sequence shown here is derived from an EMBL/GenBank/DDBJ whole genome shotgun (WGS) entry which is preliminary data.</text>
</comment>
<gene>
    <name evidence="3" type="ORF">ACEZDB_23915</name>
</gene>
<reference evidence="3 4" key="1">
    <citation type="submission" date="2024-09" db="EMBL/GenBank/DDBJ databases">
        <authorList>
            <person name="Lee S.D."/>
        </authorList>
    </citation>
    <scope>NUCLEOTIDE SEQUENCE [LARGE SCALE GENOMIC DNA]</scope>
    <source>
        <strain evidence="3 4">N1-3</strain>
    </source>
</reference>
<dbReference type="EMBL" id="JBHEZY010000010">
    <property type="protein sequence ID" value="MFC1433700.1"/>
    <property type="molecule type" value="Genomic_DNA"/>
</dbReference>
<name>A0ABV6X603_9ACTN</name>
<organism evidence="3 4">
    <name type="scientific">Streptacidiphilus alkalitolerans</name>
    <dbReference type="NCBI Taxonomy" id="3342712"/>
    <lineage>
        <taxon>Bacteria</taxon>
        <taxon>Bacillati</taxon>
        <taxon>Actinomycetota</taxon>
        <taxon>Actinomycetes</taxon>
        <taxon>Kitasatosporales</taxon>
        <taxon>Streptomycetaceae</taxon>
        <taxon>Streptacidiphilus</taxon>
    </lineage>
</organism>
<sequence length="681" mass="72564">MAVRPLAEGPVHGPLQGPAALRRPPGLGGRSPKVLVSALALCWLLPLMLGALHLQVLTLVVALLAIGSLVRVGGGLVDRLMVSGLLLSGALMAFGLVASVWPWRLDPLPAGGVLLSVIALAGWYGDRRPRFPLRLRWSDGIIAGTGLVVWHFVHRGVTGRLGDGMMMVGDRFSHFAIFESIGRIGGYLFLHQAAGQVSTIGNAAGVYPQGSHFLFAWVDVFVRSSTVPLSTPQSLSRYFTYVLLAFVLLCVCVVWATRWVAGPRLAGWRTGAVCAVSACLVLAEPLPELLREGFDSEIVGLAFVAVSVALLLRPAMGQTEYALVAAAGLVTVAYSYNIYVVFVALPIAAGLLLFRRRQRGHRVALLVWLAAAGAVALLPSAISVFSHFDVGQQSVANGMVIHFDRATVIGLGLAVILASLVSLSRPTATQVLVLVAAVGTVAVLGVFAAWQIHRSGTVSYYFEKLALAAFVVFLTSLGSVGGLLRPLARRGRSAPLPRRLQEPLLAVGVGAAALSLFAGFQWGIPSVGRTSAQWRLSSLVSWSTERQGNQLAEGTRTFMARDMARSTAPVITLYRGSGSLNWQTAYLAQALLRRNGMMTEFGALCKVDMGSSYISGPRYRQSLEQLRLLVHGLPSRPTILVGNKRLSEQIDHDLNGGGVNTAKVLFAPLIHYPPAAAAPPK</sequence>
<feature type="transmembrane region" description="Helical" evidence="2">
    <location>
        <begin position="336"/>
        <end position="354"/>
    </location>
</feature>
<proteinExistence type="predicted"/>
<keyword evidence="2" id="KW-0812">Transmembrane</keyword>
<evidence type="ECO:0000256" key="1">
    <source>
        <dbReference type="SAM" id="MobiDB-lite"/>
    </source>
</evidence>
<feature type="transmembrane region" description="Helical" evidence="2">
    <location>
        <begin position="107"/>
        <end position="125"/>
    </location>
</feature>
<feature type="transmembrane region" description="Helical" evidence="2">
    <location>
        <begin position="431"/>
        <end position="453"/>
    </location>
</feature>
<feature type="transmembrane region" description="Helical" evidence="2">
    <location>
        <begin position="465"/>
        <end position="484"/>
    </location>
</feature>
<keyword evidence="2" id="KW-0472">Membrane</keyword>
<feature type="transmembrane region" description="Helical" evidence="2">
    <location>
        <begin position="298"/>
        <end position="316"/>
    </location>
</feature>
<feature type="transmembrane region" description="Helical" evidence="2">
    <location>
        <begin position="406"/>
        <end position="424"/>
    </location>
</feature>
<accession>A0ABV6X603</accession>